<dbReference type="AlphaFoldDB" id="A0A398CFL3"/>
<dbReference type="RefSeq" id="WP_119151766.1">
    <property type="nucleotide sequence ID" value="NZ_JBHSOV010000040.1"/>
</dbReference>
<dbReference type="InterPro" id="IPR009303">
    <property type="entry name" value="DUF960"/>
</dbReference>
<sequence>MFPKHARYVTSRANDMIGPELQVILWSLIDRDLDEGQELDYLQVFTLSIVHDSDRIYQRIRQKQEQPKRKKLHEISGIIEPVSGVTVWIIDSGDYCTMLLPDDY</sequence>
<gene>
    <name evidence="1" type="ORF">D3H35_24475</name>
</gene>
<reference evidence="1 2" key="1">
    <citation type="submission" date="2018-09" db="EMBL/GenBank/DDBJ databases">
        <title>Cohnella cavernae sp. nov., isolated from a karst cave.</title>
        <authorList>
            <person name="Zhu H."/>
        </authorList>
    </citation>
    <scope>NUCLEOTIDE SEQUENCE [LARGE SCALE GENOMIC DNA]</scope>
    <source>
        <strain evidence="1 2">K2E09-144</strain>
    </source>
</reference>
<dbReference type="Gene3D" id="3.10.450.150">
    <property type="entry name" value="enterococcus faecalis protein"/>
    <property type="match status" value="1"/>
</dbReference>
<evidence type="ECO:0000313" key="1">
    <source>
        <dbReference type="EMBL" id="RIE01513.1"/>
    </source>
</evidence>
<protein>
    <recommendedName>
        <fullName evidence="3">DUF960 domain-containing protein</fullName>
    </recommendedName>
</protein>
<evidence type="ECO:0008006" key="3">
    <source>
        <dbReference type="Google" id="ProtNLM"/>
    </source>
</evidence>
<organism evidence="1 2">
    <name type="scientific">Cohnella faecalis</name>
    <dbReference type="NCBI Taxonomy" id="2315694"/>
    <lineage>
        <taxon>Bacteria</taxon>
        <taxon>Bacillati</taxon>
        <taxon>Bacillota</taxon>
        <taxon>Bacilli</taxon>
        <taxon>Bacillales</taxon>
        <taxon>Paenibacillaceae</taxon>
        <taxon>Cohnella</taxon>
    </lineage>
</organism>
<name>A0A398CFL3_9BACL</name>
<dbReference type="Pfam" id="PF06124">
    <property type="entry name" value="DUF960"/>
    <property type="match status" value="1"/>
</dbReference>
<accession>A0A398CFL3</accession>
<evidence type="ECO:0000313" key="2">
    <source>
        <dbReference type="Proteomes" id="UP000266340"/>
    </source>
</evidence>
<keyword evidence="2" id="KW-1185">Reference proteome</keyword>
<dbReference type="Proteomes" id="UP000266340">
    <property type="component" value="Unassembled WGS sequence"/>
</dbReference>
<proteinExistence type="predicted"/>
<comment type="caution">
    <text evidence="1">The sequence shown here is derived from an EMBL/GenBank/DDBJ whole genome shotgun (WGS) entry which is preliminary data.</text>
</comment>
<dbReference type="EMBL" id="QXJM01000040">
    <property type="protein sequence ID" value="RIE01513.1"/>
    <property type="molecule type" value="Genomic_DNA"/>
</dbReference>